<keyword evidence="3" id="KW-0808">Transferase</keyword>
<dbReference type="SUPFAM" id="SSF56112">
    <property type="entry name" value="Protein kinase-like (PK-like)"/>
    <property type="match status" value="1"/>
</dbReference>
<dbReference type="Gene3D" id="3.30.200.20">
    <property type="entry name" value="Phosphorylase Kinase, domain 1"/>
    <property type="match status" value="1"/>
</dbReference>
<dbReference type="InterPro" id="IPR000719">
    <property type="entry name" value="Prot_kinase_dom"/>
</dbReference>
<accession>A0ABR4Q978</accession>
<keyword evidence="1" id="KW-0067">ATP-binding</keyword>
<keyword evidence="1" id="KW-0547">Nucleotide-binding</keyword>
<dbReference type="PROSITE" id="PS50011">
    <property type="entry name" value="PROTEIN_KINASE_DOM"/>
    <property type="match status" value="1"/>
</dbReference>
<feature type="binding site" evidence="1">
    <location>
        <position position="53"/>
    </location>
    <ligand>
        <name>ATP</name>
        <dbReference type="ChEBI" id="CHEBI:30616"/>
    </ligand>
</feature>
<evidence type="ECO:0000313" key="4">
    <source>
        <dbReference type="Proteomes" id="UP001651158"/>
    </source>
</evidence>
<gene>
    <name evidence="3" type="ORF">TcWFU_005247</name>
</gene>
<sequence>MPVTDKGGESYVRPTSDFVVNGKWKLVRKIGSGSFGEIFLGINVETGEEVAVKLEKVSARHPQLLFESRVYRLLASWTYWGQAWKNFLISVADASQ</sequence>
<dbReference type="PROSITE" id="PS00107">
    <property type="entry name" value="PROTEIN_KINASE_ATP"/>
    <property type="match status" value="1"/>
</dbReference>
<keyword evidence="3" id="KW-0418">Kinase</keyword>
<evidence type="ECO:0000313" key="3">
    <source>
        <dbReference type="EMBL" id="KAL5106227.1"/>
    </source>
</evidence>
<evidence type="ECO:0000256" key="1">
    <source>
        <dbReference type="PROSITE-ProRule" id="PRU10141"/>
    </source>
</evidence>
<dbReference type="InterPro" id="IPR017441">
    <property type="entry name" value="Protein_kinase_ATP_BS"/>
</dbReference>
<dbReference type="Proteomes" id="UP001651158">
    <property type="component" value="Unassembled WGS sequence"/>
</dbReference>
<reference evidence="3 4" key="1">
    <citation type="journal article" date="2022" name="Front. Cell. Infect. Microbiol.">
        <title>The Genomes of Two Strains of Taenia crassiceps the Animal Model for the Study of Human Cysticercosis.</title>
        <authorList>
            <person name="Bobes R.J."/>
            <person name="Estrada K."/>
            <person name="Rios-Valencia D.G."/>
            <person name="Calderon-Gallegos A."/>
            <person name="de la Torre P."/>
            <person name="Carrero J.C."/>
            <person name="Sanchez-Flores A."/>
            <person name="Laclette J.P."/>
        </authorList>
    </citation>
    <scope>NUCLEOTIDE SEQUENCE [LARGE SCALE GENOMIC DNA]</scope>
    <source>
        <strain evidence="3">WFUcys</strain>
    </source>
</reference>
<evidence type="ECO:0000259" key="2">
    <source>
        <dbReference type="PROSITE" id="PS50011"/>
    </source>
</evidence>
<proteinExistence type="predicted"/>
<comment type="caution">
    <text evidence="3">The sequence shown here is derived from an EMBL/GenBank/DDBJ whole genome shotgun (WGS) entry which is preliminary data.</text>
</comment>
<keyword evidence="4" id="KW-1185">Reference proteome</keyword>
<name>A0ABR4Q978_9CEST</name>
<dbReference type="GO" id="GO:0016301">
    <property type="term" value="F:kinase activity"/>
    <property type="evidence" value="ECO:0007669"/>
    <property type="project" value="UniProtKB-KW"/>
</dbReference>
<feature type="domain" description="Protein kinase" evidence="2">
    <location>
        <begin position="24"/>
        <end position="96"/>
    </location>
</feature>
<protein>
    <submittedName>
        <fullName evidence="3">Casein kinase I isoform alpha</fullName>
    </submittedName>
</protein>
<dbReference type="EMBL" id="JAKROA010000006">
    <property type="protein sequence ID" value="KAL5106227.1"/>
    <property type="molecule type" value="Genomic_DNA"/>
</dbReference>
<dbReference type="InterPro" id="IPR011009">
    <property type="entry name" value="Kinase-like_dom_sf"/>
</dbReference>
<organism evidence="3 4">
    <name type="scientific">Taenia crassiceps</name>
    <dbReference type="NCBI Taxonomy" id="6207"/>
    <lineage>
        <taxon>Eukaryota</taxon>
        <taxon>Metazoa</taxon>
        <taxon>Spiralia</taxon>
        <taxon>Lophotrochozoa</taxon>
        <taxon>Platyhelminthes</taxon>
        <taxon>Cestoda</taxon>
        <taxon>Eucestoda</taxon>
        <taxon>Cyclophyllidea</taxon>
        <taxon>Taeniidae</taxon>
        <taxon>Taenia</taxon>
    </lineage>
</organism>